<reference evidence="7 8" key="1">
    <citation type="submission" date="2016-11" db="EMBL/GenBank/DDBJ databases">
        <authorList>
            <person name="Jaros S."/>
            <person name="Januszkiewicz K."/>
            <person name="Wedrychowicz H."/>
        </authorList>
    </citation>
    <scope>NUCLEOTIDE SEQUENCE [LARGE SCALE GENOMIC DNA]</scope>
    <source>
        <strain evidence="7 8">DSM 24787</strain>
    </source>
</reference>
<dbReference type="InterPro" id="IPR014284">
    <property type="entry name" value="RNA_pol_sigma-70_dom"/>
</dbReference>
<dbReference type="InterPro" id="IPR013324">
    <property type="entry name" value="RNA_pol_sigma_r3/r4-like"/>
</dbReference>
<dbReference type="Proteomes" id="UP000185003">
    <property type="component" value="Unassembled WGS sequence"/>
</dbReference>
<feature type="domain" description="RNA polymerase sigma factor 70 region 4 type 2" evidence="6">
    <location>
        <begin position="125"/>
        <end position="177"/>
    </location>
</feature>
<comment type="similarity">
    <text evidence="1">Belongs to the sigma-70 factor family. ECF subfamily.</text>
</comment>
<evidence type="ECO:0000256" key="3">
    <source>
        <dbReference type="ARBA" id="ARBA00023082"/>
    </source>
</evidence>
<dbReference type="OrthoDB" id="9150024at2"/>
<keyword evidence="4" id="KW-0804">Transcription</keyword>
<dbReference type="NCBIfam" id="TIGR02937">
    <property type="entry name" value="sigma70-ECF"/>
    <property type="match status" value="1"/>
</dbReference>
<dbReference type="CDD" id="cd06171">
    <property type="entry name" value="Sigma70_r4"/>
    <property type="match status" value="1"/>
</dbReference>
<dbReference type="Gene3D" id="1.10.10.10">
    <property type="entry name" value="Winged helix-like DNA-binding domain superfamily/Winged helix DNA-binding domain"/>
    <property type="match status" value="1"/>
</dbReference>
<dbReference type="InterPro" id="IPR007627">
    <property type="entry name" value="RNA_pol_sigma70_r2"/>
</dbReference>
<dbReference type="SUPFAM" id="SSF88946">
    <property type="entry name" value="Sigma2 domain of RNA polymerase sigma factors"/>
    <property type="match status" value="1"/>
</dbReference>
<feature type="domain" description="RNA polymerase sigma-70 region 2" evidence="5">
    <location>
        <begin position="29"/>
        <end position="95"/>
    </location>
</feature>
<keyword evidence="3" id="KW-0731">Sigma factor</keyword>
<proteinExistence type="inferred from homology"/>
<accession>A0A1N6DAZ9</accession>
<dbReference type="Pfam" id="PF08281">
    <property type="entry name" value="Sigma70_r4_2"/>
    <property type="match status" value="1"/>
</dbReference>
<dbReference type="PANTHER" id="PTHR43133">
    <property type="entry name" value="RNA POLYMERASE ECF-TYPE SIGMA FACTO"/>
    <property type="match status" value="1"/>
</dbReference>
<dbReference type="GO" id="GO:0006352">
    <property type="term" value="P:DNA-templated transcription initiation"/>
    <property type="evidence" value="ECO:0007669"/>
    <property type="project" value="InterPro"/>
</dbReference>
<evidence type="ECO:0000313" key="8">
    <source>
        <dbReference type="Proteomes" id="UP000185003"/>
    </source>
</evidence>
<evidence type="ECO:0000313" key="7">
    <source>
        <dbReference type="EMBL" id="SIN67873.1"/>
    </source>
</evidence>
<name>A0A1N6DAZ9_9BACT</name>
<evidence type="ECO:0000256" key="2">
    <source>
        <dbReference type="ARBA" id="ARBA00023015"/>
    </source>
</evidence>
<dbReference type="InterPro" id="IPR013249">
    <property type="entry name" value="RNA_pol_sigma70_r4_t2"/>
</dbReference>
<dbReference type="InterPro" id="IPR013325">
    <property type="entry name" value="RNA_pol_sigma_r2"/>
</dbReference>
<dbReference type="AlphaFoldDB" id="A0A1N6DAZ9"/>
<dbReference type="Pfam" id="PF04542">
    <property type="entry name" value="Sigma70_r2"/>
    <property type="match status" value="1"/>
</dbReference>
<dbReference type="PANTHER" id="PTHR43133:SF46">
    <property type="entry name" value="RNA POLYMERASE SIGMA-70 FACTOR ECF SUBFAMILY"/>
    <property type="match status" value="1"/>
</dbReference>
<dbReference type="GO" id="GO:0003677">
    <property type="term" value="F:DNA binding"/>
    <property type="evidence" value="ECO:0007669"/>
    <property type="project" value="InterPro"/>
</dbReference>
<keyword evidence="2" id="KW-0805">Transcription regulation</keyword>
<dbReference type="SUPFAM" id="SSF88659">
    <property type="entry name" value="Sigma3 and sigma4 domains of RNA polymerase sigma factors"/>
    <property type="match status" value="1"/>
</dbReference>
<evidence type="ECO:0000256" key="1">
    <source>
        <dbReference type="ARBA" id="ARBA00010641"/>
    </source>
</evidence>
<evidence type="ECO:0000259" key="6">
    <source>
        <dbReference type="Pfam" id="PF08281"/>
    </source>
</evidence>
<dbReference type="InterPro" id="IPR036388">
    <property type="entry name" value="WH-like_DNA-bd_sf"/>
</dbReference>
<protein>
    <submittedName>
        <fullName evidence="7">RNA polymerase sigma-70 factor, ECF subfamily</fullName>
    </submittedName>
</protein>
<sequence length="193" mass="22463">MPHNVIPSPADHTVWEKFKHGDREAFALLYRTHIHMLIAYGMRIASEQNVVKDAIQDLFMELWRSKEQLQPPRSIEAYLLKALRYKLMRNAKVQQRYQAEVPDEADPLNIESSILLRETENLQKEQIQRAIAQLPQRQQEVINLRFFQGCSTEDVAGIMGLNYQSATNLLHRAVLHLRKFLGSGLLLFFLKII</sequence>
<keyword evidence="8" id="KW-1185">Reference proteome</keyword>
<evidence type="ECO:0000259" key="5">
    <source>
        <dbReference type="Pfam" id="PF04542"/>
    </source>
</evidence>
<dbReference type="Gene3D" id="1.10.1740.10">
    <property type="match status" value="1"/>
</dbReference>
<dbReference type="GO" id="GO:0016987">
    <property type="term" value="F:sigma factor activity"/>
    <property type="evidence" value="ECO:0007669"/>
    <property type="project" value="UniProtKB-KW"/>
</dbReference>
<dbReference type="STRING" id="536979.SAMN04488055_0549"/>
<evidence type="ECO:0000256" key="4">
    <source>
        <dbReference type="ARBA" id="ARBA00023163"/>
    </source>
</evidence>
<dbReference type="InterPro" id="IPR039425">
    <property type="entry name" value="RNA_pol_sigma-70-like"/>
</dbReference>
<dbReference type="EMBL" id="FSRA01000001">
    <property type="protein sequence ID" value="SIN67873.1"/>
    <property type="molecule type" value="Genomic_DNA"/>
</dbReference>
<organism evidence="7 8">
    <name type="scientific">Chitinophaga niabensis</name>
    <dbReference type="NCBI Taxonomy" id="536979"/>
    <lineage>
        <taxon>Bacteria</taxon>
        <taxon>Pseudomonadati</taxon>
        <taxon>Bacteroidota</taxon>
        <taxon>Chitinophagia</taxon>
        <taxon>Chitinophagales</taxon>
        <taxon>Chitinophagaceae</taxon>
        <taxon>Chitinophaga</taxon>
    </lineage>
</organism>
<gene>
    <name evidence="7" type="ORF">SAMN04488055_0549</name>
</gene>
<dbReference type="RefSeq" id="WP_074237671.1">
    <property type="nucleotide sequence ID" value="NZ_FSRA01000001.1"/>
</dbReference>